<organism evidence="5 6">
    <name type="scientific">Thalassolituus oleivorans MIL-1</name>
    <dbReference type="NCBI Taxonomy" id="1298593"/>
    <lineage>
        <taxon>Bacteria</taxon>
        <taxon>Pseudomonadati</taxon>
        <taxon>Pseudomonadota</taxon>
        <taxon>Gammaproteobacteria</taxon>
        <taxon>Oceanospirillales</taxon>
        <taxon>Oceanospirillaceae</taxon>
        <taxon>Thalassolituus</taxon>
    </lineage>
</organism>
<evidence type="ECO:0000256" key="1">
    <source>
        <dbReference type="ARBA" id="ARBA00012528"/>
    </source>
</evidence>
<dbReference type="GO" id="GO:0043709">
    <property type="term" value="P:cell adhesion involved in single-species biofilm formation"/>
    <property type="evidence" value="ECO:0007669"/>
    <property type="project" value="TreeGrafter"/>
</dbReference>
<dbReference type="CDD" id="cd01949">
    <property type="entry name" value="GGDEF"/>
    <property type="match status" value="1"/>
</dbReference>
<feature type="transmembrane region" description="Helical" evidence="3">
    <location>
        <begin position="69"/>
        <end position="86"/>
    </location>
</feature>
<evidence type="ECO:0000313" key="5">
    <source>
        <dbReference type="EMBL" id="CCU72656.1"/>
    </source>
</evidence>
<dbReference type="SUPFAM" id="SSF55073">
    <property type="entry name" value="Nucleotide cyclase"/>
    <property type="match status" value="1"/>
</dbReference>
<dbReference type="GO" id="GO:0052621">
    <property type="term" value="F:diguanylate cyclase activity"/>
    <property type="evidence" value="ECO:0007669"/>
    <property type="project" value="UniProtKB-EC"/>
</dbReference>
<sequence>MLSKLRPHRNKLILIYGIAFMSLIACIWVGDSKAWGEIDWLDVLGEGGSSIAIAIWMILILGSRPAGRVTNLLTLGLGFMFIAMWQDNIDEFIRIPAEQWWDHWLESAAMPFGIGLLTYGLFHWHDEQLAVNQQLQKRENLFREHRYVDTLTQLGRVDYLKEHIQRLRSEYPDAEMSLIMLEIEQFSLFSRQYGHRESDRLLHEIAEILLLNLRRQDVICRYAGDRFSVVMMDTSPERSLQIAEELRLAIQHFSFKTKDGDSCPQSICAGVVCTNKDQTTSDILANANQALNSAREQHCCYLAA</sequence>
<dbReference type="InterPro" id="IPR029787">
    <property type="entry name" value="Nucleotide_cyclase"/>
</dbReference>
<accession>M5DRW5</accession>
<evidence type="ECO:0000256" key="3">
    <source>
        <dbReference type="SAM" id="Phobius"/>
    </source>
</evidence>
<dbReference type="InterPro" id="IPR000160">
    <property type="entry name" value="GGDEF_dom"/>
</dbReference>
<dbReference type="InterPro" id="IPR043128">
    <property type="entry name" value="Rev_trsase/Diguanyl_cyclase"/>
</dbReference>
<keyword evidence="3" id="KW-1133">Transmembrane helix</keyword>
<comment type="catalytic activity">
    <reaction evidence="2">
        <text>2 GTP = 3',3'-c-di-GMP + 2 diphosphate</text>
        <dbReference type="Rhea" id="RHEA:24898"/>
        <dbReference type="ChEBI" id="CHEBI:33019"/>
        <dbReference type="ChEBI" id="CHEBI:37565"/>
        <dbReference type="ChEBI" id="CHEBI:58805"/>
        <dbReference type="EC" id="2.7.7.65"/>
    </reaction>
</comment>
<feature type="domain" description="GGDEF" evidence="4">
    <location>
        <begin position="174"/>
        <end position="304"/>
    </location>
</feature>
<evidence type="ECO:0000259" key="4">
    <source>
        <dbReference type="PROSITE" id="PS50887"/>
    </source>
</evidence>
<dbReference type="EMBL" id="HF680312">
    <property type="protein sequence ID" value="CCU72656.1"/>
    <property type="molecule type" value="Genomic_DNA"/>
</dbReference>
<feature type="transmembrane region" description="Helical" evidence="3">
    <location>
        <begin position="12"/>
        <end position="31"/>
    </location>
</feature>
<dbReference type="PANTHER" id="PTHR45138">
    <property type="entry name" value="REGULATORY COMPONENTS OF SENSORY TRANSDUCTION SYSTEM"/>
    <property type="match status" value="1"/>
</dbReference>
<dbReference type="PANTHER" id="PTHR45138:SF9">
    <property type="entry name" value="DIGUANYLATE CYCLASE DGCM-RELATED"/>
    <property type="match status" value="1"/>
</dbReference>
<dbReference type="Gene3D" id="3.30.70.270">
    <property type="match status" value="1"/>
</dbReference>
<dbReference type="InterPro" id="IPR050469">
    <property type="entry name" value="Diguanylate_Cyclase"/>
</dbReference>
<dbReference type="Pfam" id="PF00990">
    <property type="entry name" value="GGDEF"/>
    <property type="match status" value="1"/>
</dbReference>
<dbReference type="PROSITE" id="PS50887">
    <property type="entry name" value="GGDEF"/>
    <property type="match status" value="1"/>
</dbReference>
<dbReference type="GO" id="GO:0005886">
    <property type="term" value="C:plasma membrane"/>
    <property type="evidence" value="ECO:0007669"/>
    <property type="project" value="TreeGrafter"/>
</dbReference>
<dbReference type="EC" id="2.7.7.65" evidence="1"/>
<evidence type="ECO:0000313" key="6">
    <source>
        <dbReference type="Proteomes" id="UP000011866"/>
    </source>
</evidence>
<name>M5DRW5_9GAMM</name>
<dbReference type="eggNOG" id="COG3706">
    <property type="taxonomic scope" value="Bacteria"/>
</dbReference>
<feature type="transmembrane region" description="Helical" evidence="3">
    <location>
        <begin position="43"/>
        <end position="62"/>
    </location>
</feature>
<reference evidence="5 6" key="1">
    <citation type="journal article" date="2013" name="Genome Announc.">
        <title>Genome Sequence of Thalassolituus oleivorans MIL-1 (DSM 14913T).</title>
        <authorList>
            <person name="Golyshin P.N."/>
            <person name="Werner J."/>
            <person name="Chernikova T.N."/>
            <person name="Tran H."/>
            <person name="Ferrer M."/>
            <person name="Yakimov M.M."/>
            <person name="Teeling H."/>
            <person name="Golyshina O.V."/>
        </authorList>
    </citation>
    <scope>NUCLEOTIDE SEQUENCE [LARGE SCALE GENOMIC DNA]</scope>
    <source>
        <strain evidence="5 6">MIL-1</strain>
    </source>
</reference>
<keyword evidence="3" id="KW-0472">Membrane</keyword>
<dbReference type="HOGENOM" id="CLU_070527_0_0_6"/>
<gene>
    <name evidence="5" type="ORF">TOL_2253</name>
</gene>
<dbReference type="AlphaFoldDB" id="M5DRW5"/>
<dbReference type="Proteomes" id="UP000011866">
    <property type="component" value="Chromosome"/>
</dbReference>
<dbReference type="SMART" id="SM00267">
    <property type="entry name" value="GGDEF"/>
    <property type="match status" value="1"/>
</dbReference>
<dbReference type="KEGG" id="tol:TOL_2253"/>
<proteinExistence type="predicted"/>
<dbReference type="GO" id="GO:1902201">
    <property type="term" value="P:negative regulation of bacterial-type flagellum-dependent cell motility"/>
    <property type="evidence" value="ECO:0007669"/>
    <property type="project" value="TreeGrafter"/>
</dbReference>
<dbReference type="NCBIfam" id="TIGR00254">
    <property type="entry name" value="GGDEF"/>
    <property type="match status" value="1"/>
</dbReference>
<keyword evidence="6" id="KW-1185">Reference proteome</keyword>
<keyword evidence="3" id="KW-0812">Transmembrane</keyword>
<evidence type="ECO:0000256" key="2">
    <source>
        <dbReference type="ARBA" id="ARBA00034247"/>
    </source>
</evidence>
<dbReference type="STRING" id="187493.CN03_07005"/>
<dbReference type="PROSITE" id="PS51257">
    <property type="entry name" value="PROKAR_LIPOPROTEIN"/>
    <property type="match status" value="1"/>
</dbReference>
<protein>
    <recommendedName>
        <fullName evidence="1">diguanylate cyclase</fullName>
        <ecNumber evidence="1">2.7.7.65</ecNumber>
    </recommendedName>
</protein>